<dbReference type="EMBL" id="NXFY01000064">
    <property type="protein sequence ID" value="PHO16805.1"/>
    <property type="molecule type" value="Genomic_DNA"/>
</dbReference>
<name>A0A2G1DE86_9BACT</name>
<dbReference type="AlphaFoldDB" id="A0A2G1DE86"/>
<keyword evidence="2" id="KW-1185">Reference proteome</keyword>
<comment type="caution">
    <text evidence="1">The sequence shown here is derived from an EMBL/GenBank/DDBJ whole genome shotgun (WGS) entry which is preliminary data.</text>
</comment>
<organism evidence="1 2">
    <name type="scientific">Malaciobacter molluscorum LMG 25693</name>
    <dbReference type="NCBI Taxonomy" id="870501"/>
    <lineage>
        <taxon>Bacteria</taxon>
        <taxon>Pseudomonadati</taxon>
        <taxon>Campylobacterota</taxon>
        <taxon>Epsilonproteobacteria</taxon>
        <taxon>Campylobacterales</taxon>
        <taxon>Arcobacteraceae</taxon>
        <taxon>Malaciobacter</taxon>
    </lineage>
</organism>
<reference evidence="1 2" key="1">
    <citation type="submission" date="2017-09" db="EMBL/GenBank/DDBJ databases">
        <title>Arcobacter canalis sp. nov., a new species isolated from a water canal contaminated with urban sewage.</title>
        <authorList>
            <person name="Perez-Cataluna A."/>
            <person name="Salas-Masso N."/>
            <person name="Figueras M.J."/>
        </authorList>
    </citation>
    <scope>NUCLEOTIDE SEQUENCE [LARGE SCALE GENOMIC DNA]</scope>
    <source>
        <strain evidence="1 2">F98-3</strain>
    </source>
</reference>
<dbReference type="Proteomes" id="UP000221222">
    <property type="component" value="Unassembled WGS sequence"/>
</dbReference>
<evidence type="ECO:0000313" key="1">
    <source>
        <dbReference type="EMBL" id="PHO16805.1"/>
    </source>
</evidence>
<gene>
    <name evidence="1" type="ORF">CPU12_13750</name>
</gene>
<accession>A0A2G1DE86</accession>
<dbReference type="RefSeq" id="WP_099343666.1">
    <property type="nucleotide sequence ID" value="NZ_NXFY01000064.1"/>
</dbReference>
<sequence length="72" mass="7818">MLGVSGAVHFHPGEVENDDCLTEEIFDARQYAAAADSLLKAGDRKEAAEQMRRSIKRSKAALADIEMPAQDA</sequence>
<protein>
    <submittedName>
        <fullName evidence="1">Uncharacterized protein</fullName>
    </submittedName>
</protein>
<evidence type="ECO:0000313" key="2">
    <source>
        <dbReference type="Proteomes" id="UP000221222"/>
    </source>
</evidence>
<proteinExistence type="predicted"/>